<organism evidence="13 14">
    <name type="scientific">Clostridium brassicae</name>
    <dbReference type="NCBI Taxonomy" id="2999072"/>
    <lineage>
        <taxon>Bacteria</taxon>
        <taxon>Bacillati</taxon>
        <taxon>Bacillota</taxon>
        <taxon>Clostridia</taxon>
        <taxon>Eubacteriales</taxon>
        <taxon>Clostridiaceae</taxon>
        <taxon>Clostridium</taxon>
    </lineage>
</organism>
<evidence type="ECO:0000256" key="6">
    <source>
        <dbReference type="ARBA" id="ARBA00023136"/>
    </source>
</evidence>
<dbReference type="InterPro" id="IPR033479">
    <property type="entry name" value="dCache_1"/>
</dbReference>
<keyword evidence="5 11" id="KW-1133">Transmembrane helix</keyword>
<evidence type="ECO:0000259" key="12">
    <source>
        <dbReference type="PROSITE" id="PS50111"/>
    </source>
</evidence>
<protein>
    <submittedName>
        <fullName evidence="13">Methyl-accepting chemotaxis protein</fullName>
    </submittedName>
</protein>
<evidence type="ECO:0000256" key="3">
    <source>
        <dbReference type="ARBA" id="ARBA00022500"/>
    </source>
</evidence>
<dbReference type="PROSITE" id="PS50111">
    <property type="entry name" value="CHEMOTAXIS_TRANSDUC_2"/>
    <property type="match status" value="1"/>
</dbReference>
<comment type="caution">
    <text evidence="13">The sequence shown here is derived from an EMBL/GenBank/DDBJ whole genome shotgun (WGS) entry which is preliminary data.</text>
</comment>
<evidence type="ECO:0000256" key="11">
    <source>
        <dbReference type="SAM" id="Phobius"/>
    </source>
</evidence>
<reference evidence="13" key="1">
    <citation type="submission" date="2022-12" db="EMBL/GenBank/DDBJ databases">
        <title>Clostridium sp. nov., isolated from industrial wastewater.</title>
        <authorList>
            <person name="Jiayan W."/>
        </authorList>
    </citation>
    <scope>NUCLEOTIDE SEQUENCE</scope>
    <source>
        <strain evidence="13">ZC22-4</strain>
    </source>
</reference>
<evidence type="ECO:0000256" key="1">
    <source>
        <dbReference type="ARBA" id="ARBA00004651"/>
    </source>
</evidence>
<dbReference type="SMART" id="SM00283">
    <property type="entry name" value="MA"/>
    <property type="match status" value="1"/>
</dbReference>
<comment type="similarity">
    <text evidence="8">Belongs to the methyl-accepting chemotaxis (MCP) protein family.</text>
</comment>
<evidence type="ECO:0000256" key="7">
    <source>
        <dbReference type="ARBA" id="ARBA00023224"/>
    </source>
</evidence>
<evidence type="ECO:0000256" key="8">
    <source>
        <dbReference type="ARBA" id="ARBA00029447"/>
    </source>
</evidence>
<dbReference type="PANTHER" id="PTHR32089">
    <property type="entry name" value="METHYL-ACCEPTING CHEMOTAXIS PROTEIN MCPB"/>
    <property type="match status" value="1"/>
</dbReference>
<name>A0ABT4DC57_9CLOT</name>
<dbReference type="CDD" id="cd12914">
    <property type="entry name" value="PDC1_DGC_like"/>
    <property type="match status" value="1"/>
</dbReference>
<keyword evidence="14" id="KW-1185">Reference proteome</keyword>
<dbReference type="RefSeq" id="WP_268062326.1">
    <property type="nucleotide sequence ID" value="NZ_JAPQFJ010000017.1"/>
</dbReference>
<keyword evidence="4 11" id="KW-0812">Transmembrane</keyword>
<evidence type="ECO:0000256" key="10">
    <source>
        <dbReference type="SAM" id="Coils"/>
    </source>
</evidence>
<keyword evidence="2" id="KW-1003">Cell membrane</keyword>
<dbReference type="Gene3D" id="1.10.287.950">
    <property type="entry name" value="Methyl-accepting chemotaxis protein"/>
    <property type="match status" value="1"/>
</dbReference>
<keyword evidence="3" id="KW-0145">Chemotaxis</keyword>
<evidence type="ECO:0000256" key="9">
    <source>
        <dbReference type="PROSITE-ProRule" id="PRU00284"/>
    </source>
</evidence>
<evidence type="ECO:0000256" key="2">
    <source>
        <dbReference type="ARBA" id="ARBA00022475"/>
    </source>
</evidence>
<dbReference type="InterPro" id="IPR004089">
    <property type="entry name" value="MCPsignal_dom"/>
</dbReference>
<keyword evidence="6 11" id="KW-0472">Membrane</keyword>
<sequence>MKSLKTKLIVIFTLVIFALTVGLGVICMNIVSNNLTKDCYKDLKNLSVEKANYIKSKVDGQIFYIEAIAQDDKIINENIPWEEKVAYFEKEAKRAGYMRFAFADKNGNATVFNKQRDTVNVKDRDYYQKAISGKSAISDVIISGVTKEPIAVVASPVVKDGKIYGVFYGVREGTFLNDVISKIKYGQTGFGIIINDKGTTVGHANKELVLKQSNTIEIAKKDTAFKSLADLIQNIISKKEVGNGDYSYKGIKNSVGFSPIEGTSWTVVFGVETSEALSEVQDIRNIILILSIIIITIGGIITYFVSKTISKPIVATTTAMNKLAKLDFIYDENHPCLKYINNKDEIGNMVNAIVQMEKNIREFIQNTSSTIQQVSASSQELTATSQQSATAAQEVAKTIEDIANGAGNQAKDTETAALSVEDMERLLEENKEYVKELNDAAKNIEKEKEEGFSILKDLISKTKESNDASKDIYETILSNNKSAEKIEEASIMIQSIAEQTNLLALNAAIEAARAGEHGKGFAVVAEEIRKLAEESNNFTEEIKKVIEELKEKSQNAVDIIEEVKGISEAQSESVGKTKEKFDRIASSIEVTNNVIEKLNESAGVMNQNKDKLVEIMQNLSAIAEENAAGTEQSLASIEEQSLSIEKIANASERLAHIAQELQNIINEFKV</sequence>
<feature type="coiled-coil region" evidence="10">
    <location>
        <begin position="620"/>
        <end position="667"/>
    </location>
</feature>
<dbReference type="Pfam" id="PF02743">
    <property type="entry name" value="dCache_1"/>
    <property type="match status" value="1"/>
</dbReference>
<accession>A0ABT4DC57</accession>
<proteinExistence type="inferred from homology"/>
<evidence type="ECO:0000313" key="13">
    <source>
        <dbReference type="EMBL" id="MCY6959890.1"/>
    </source>
</evidence>
<comment type="subcellular location">
    <subcellularLocation>
        <location evidence="1">Cell membrane</location>
        <topology evidence="1">Multi-pass membrane protein</topology>
    </subcellularLocation>
</comment>
<feature type="coiled-coil region" evidence="10">
    <location>
        <begin position="528"/>
        <end position="562"/>
    </location>
</feature>
<dbReference type="EMBL" id="JAPQFJ010000017">
    <property type="protein sequence ID" value="MCY6959890.1"/>
    <property type="molecule type" value="Genomic_DNA"/>
</dbReference>
<keyword evidence="10" id="KW-0175">Coiled coil</keyword>
<feature type="domain" description="Methyl-accepting transducer" evidence="12">
    <location>
        <begin position="384"/>
        <end position="641"/>
    </location>
</feature>
<dbReference type="CDD" id="cd12912">
    <property type="entry name" value="PDC2_MCP_like"/>
    <property type="match status" value="1"/>
</dbReference>
<evidence type="ECO:0000256" key="5">
    <source>
        <dbReference type="ARBA" id="ARBA00022989"/>
    </source>
</evidence>
<evidence type="ECO:0000256" key="4">
    <source>
        <dbReference type="ARBA" id="ARBA00022692"/>
    </source>
</evidence>
<dbReference type="Proteomes" id="UP001144612">
    <property type="component" value="Unassembled WGS sequence"/>
</dbReference>
<feature type="transmembrane region" description="Helical" evidence="11">
    <location>
        <begin position="286"/>
        <end position="305"/>
    </location>
</feature>
<dbReference type="SUPFAM" id="SSF58104">
    <property type="entry name" value="Methyl-accepting chemotaxis protein (MCP) signaling domain"/>
    <property type="match status" value="1"/>
</dbReference>
<gene>
    <name evidence="13" type="ORF">OW729_14810</name>
</gene>
<dbReference type="PANTHER" id="PTHR32089:SF112">
    <property type="entry name" value="LYSOZYME-LIKE PROTEIN-RELATED"/>
    <property type="match status" value="1"/>
</dbReference>
<dbReference type="PRINTS" id="PR00260">
    <property type="entry name" value="CHEMTRNSDUCR"/>
</dbReference>
<dbReference type="InterPro" id="IPR004090">
    <property type="entry name" value="Chemotax_Me-accpt_rcpt"/>
</dbReference>
<keyword evidence="7 9" id="KW-0807">Transducer</keyword>
<dbReference type="Gene3D" id="3.30.450.20">
    <property type="entry name" value="PAS domain"/>
    <property type="match status" value="1"/>
</dbReference>
<feature type="coiled-coil region" evidence="10">
    <location>
        <begin position="420"/>
        <end position="450"/>
    </location>
</feature>
<dbReference type="Pfam" id="PF00015">
    <property type="entry name" value="MCPsignal"/>
    <property type="match status" value="1"/>
</dbReference>
<evidence type="ECO:0000313" key="14">
    <source>
        <dbReference type="Proteomes" id="UP001144612"/>
    </source>
</evidence>